<evidence type="ECO:0000256" key="4">
    <source>
        <dbReference type="ARBA" id="ARBA00023016"/>
    </source>
</evidence>
<organism evidence="11 12">
    <name type="scientific">Chara braunii</name>
    <name type="common">Braun's stonewort</name>
    <dbReference type="NCBI Taxonomy" id="69332"/>
    <lineage>
        <taxon>Eukaryota</taxon>
        <taxon>Viridiplantae</taxon>
        <taxon>Streptophyta</taxon>
        <taxon>Charophyceae</taxon>
        <taxon>Charales</taxon>
        <taxon>Characeae</taxon>
        <taxon>Chara</taxon>
    </lineage>
</organism>
<comment type="similarity">
    <text evidence="8">Belongs to the HSF family.</text>
</comment>
<evidence type="ECO:0000259" key="10">
    <source>
        <dbReference type="PROSITE" id="PS00434"/>
    </source>
</evidence>
<feature type="region of interest" description="Disordered" evidence="9">
    <location>
        <begin position="664"/>
        <end position="683"/>
    </location>
</feature>
<keyword evidence="7" id="KW-0539">Nucleus</keyword>
<evidence type="ECO:0000256" key="5">
    <source>
        <dbReference type="ARBA" id="ARBA00023125"/>
    </source>
</evidence>
<gene>
    <name evidence="11" type="ORF">CBR_g40773</name>
</gene>
<evidence type="ECO:0000256" key="9">
    <source>
        <dbReference type="SAM" id="MobiDB-lite"/>
    </source>
</evidence>
<accession>A0A388LUN0</accession>
<dbReference type="GO" id="GO:0005634">
    <property type="term" value="C:nucleus"/>
    <property type="evidence" value="ECO:0007669"/>
    <property type="project" value="UniProtKB-SubCell"/>
</dbReference>
<dbReference type="GO" id="GO:0034605">
    <property type="term" value="P:cellular response to heat"/>
    <property type="evidence" value="ECO:0007669"/>
    <property type="project" value="TreeGrafter"/>
</dbReference>
<dbReference type="PRINTS" id="PR00056">
    <property type="entry name" value="HSFDOMAIN"/>
</dbReference>
<dbReference type="PANTHER" id="PTHR10015:SF427">
    <property type="entry name" value="HEAT SHOCK FACTOR PROTEIN"/>
    <property type="match status" value="1"/>
</dbReference>
<dbReference type="InterPro" id="IPR036390">
    <property type="entry name" value="WH_DNA-bd_sf"/>
</dbReference>
<feature type="region of interest" description="Disordered" evidence="9">
    <location>
        <begin position="402"/>
        <end position="454"/>
    </location>
</feature>
<feature type="compositionally biased region" description="Polar residues" evidence="9">
    <location>
        <begin position="55"/>
        <end position="74"/>
    </location>
</feature>
<evidence type="ECO:0000256" key="8">
    <source>
        <dbReference type="RuleBase" id="RU004020"/>
    </source>
</evidence>
<keyword evidence="2" id="KW-0597">Phosphoprotein</keyword>
<dbReference type="Proteomes" id="UP000265515">
    <property type="component" value="Unassembled WGS sequence"/>
</dbReference>
<dbReference type="AlphaFoldDB" id="A0A388LUN0"/>
<dbReference type="Gene3D" id="1.10.10.10">
    <property type="entry name" value="Winged helix-like DNA-binding domain superfamily/Winged helix DNA-binding domain"/>
    <property type="match status" value="1"/>
</dbReference>
<dbReference type="InterPro" id="IPR036388">
    <property type="entry name" value="WH-like_DNA-bd_sf"/>
</dbReference>
<comment type="caution">
    <text evidence="11">The sequence shown here is derived from an EMBL/GenBank/DDBJ whole genome shotgun (WGS) entry which is preliminary data.</text>
</comment>
<dbReference type="PROSITE" id="PS00434">
    <property type="entry name" value="HSF_DOMAIN"/>
    <property type="match status" value="1"/>
</dbReference>
<feature type="compositionally biased region" description="Polar residues" evidence="9">
    <location>
        <begin position="11"/>
        <end position="25"/>
    </location>
</feature>
<dbReference type="GO" id="GO:0003700">
    <property type="term" value="F:DNA-binding transcription factor activity"/>
    <property type="evidence" value="ECO:0007669"/>
    <property type="project" value="InterPro"/>
</dbReference>
<reference evidence="11 12" key="1">
    <citation type="journal article" date="2018" name="Cell">
        <title>The Chara Genome: Secondary Complexity and Implications for Plant Terrestrialization.</title>
        <authorList>
            <person name="Nishiyama T."/>
            <person name="Sakayama H."/>
            <person name="Vries J.D."/>
            <person name="Buschmann H."/>
            <person name="Saint-Marcoux D."/>
            <person name="Ullrich K.K."/>
            <person name="Haas F.B."/>
            <person name="Vanderstraeten L."/>
            <person name="Becker D."/>
            <person name="Lang D."/>
            <person name="Vosolsobe S."/>
            <person name="Rombauts S."/>
            <person name="Wilhelmsson P.K.I."/>
            <person name="Janitza P."/>
            <person name="Kern R."/>
            <person name="Heyl A."/>
            <person name="Rumpler F."/>
            <person name="Villalobos L.I.A.C."/>
            <person name="Clay J.M."/>
            <person name="Skokan R."/>
            <person name="Toyoda A."/>
            <person name="Suzuki Y."/>
            <person name="Kagoshima H."/>
            <person name="Schijlen E."/>
            <person name="Tajeshwar N."/>
            <person name="Catarino B."/>
            <person name="Hetherington A.J."/>
            <person name="Saltykova A."/>
            <person name="Bonnot C."/>
            <person name="Breuninger H."/>
            <person name="Symeonidi A."/>
            <person name="Radhakrishnan G.V."/>
            <person name="Van Nieuwerburgh F."/>
            <person name="Deforce D."/>
            <person name="Chang C."/>
            <person name="Karol K.G."/>
            <person name="Hedrich R."/>
            <person name="Ulvskov P."/>
            <person name="Glockner G."/>
            <person name="Delwiche C.F."/>
            <person name="Petrasek J."/>
            <person name="Van de Peer Y."/>
            <person name="Friml J."/>
            <person name="Beilby M."/>
            <person name="Dolan L."/>
            <person name="Kohara Y."/>
            <person name="Sugano S."/>
            <person name="Fujiyama A."/>
            <person name="Delaux P.-M."/>
            <person name="Quint M."/>
            <person name="TheiBen G."/>
            <person name="Hagemann M."/>
            <person name="Harholt J."/>
            <person name="Dunand C."/>
            <person name="Zachgo S."/>
            <person name="Langdale J."/>
            <person name="Maumus F."/>
            <person name="Straeten D.V.D."/>
            <person name="Gould S.B."/>
            <person name="Rensing S.A."/>
        </authorList>
    </citation>
    <scope>NUCLEOTIDE SEQUENCE [LARGE SCALE GENOMIC DNA]</scope>
    <source>
        <strain evidence="11 12">S276</strain>
    </source>
</reference>
<name>A0A388LUN0_CHABU</name>
<evidence type="ECO:0000256" key="3">
    <source>
        <dbReference type="ARBA" id="ARBA00023015"/>
    </source>
</evidence>
<keyword evidence="4" id="KW-0346">Stress response</keyword>
<evidence type="ECO:0000256" key="6">
    <source>
        <dbReference type="ARBA" id="ARBA00023163"/>
    </source>
</evidence>
<sequence length="728" mass="78569">MDPNAGVVCHSNGNDQENPQEPSTHPKSPPKSPDEETVGTPEFGLQTGEQPAPIGSSQPPSTGQDSVLPSQPVDNTPPPTPIDSLSSSNLPPPFLTKTYDMVEDPATDDIVSWTQSNTSFVVWDPAELARDVLPKYFKHNNFSSFVRQLNTYGFRKVDPDQWEFYNKWFVRGQKHFLKNIHRRKPERSQLQQHGMGPSSVGACIEVGKFGLEGDIEQLKRDKNVLMLELVRLRRNQELMDNRLQVANSRLGVMEQQQQTVMAFLAEFVKNPSFLAQFVQRNDKAQPRITVRKKRRLPPKQNGGLNGPADANSGQLIHYHQFQPMAQDTTRASLTELTNDSDITSTPMDTAEEGIGQPDRNVSNSALESFLRDLNAHLAKPSNHLRTSGLTLTEVGQLTVPATMMPTLSNGSPEAPVAGNHQETASGMPAGMLPRDGSAAHVPPPPDSTSSITNGPELKQEYTATAVGAGPLSSGGNLMGQLVTEPLPEVSTVVNEALAVPVANGGRPVAAGEGALICATSDASPSPIDQDLLLEDLGEGLMGGEGLEVMNLLRVEEGDQQARDGAEADHVHGTTVGEVEMDAMNLLRVEEDDQQVRDGAEAARVHGTMVGEVDMGMDEEQESNAGVSNAVTLFDDASFWANLFANHSEDEDSALPLSIDDGAKTEGVGSAMGESTAAARGDMIDSSEIVDQDGMEEGQTLWWLPSQVYSDQLDNIVEQMGQLAPLNPS</sequence>
<feature type="region of interest" description="Disordered" evidence="9">
    <location>
        <begin position="337"/>
        <end position="361"/>
    </location>
</feature>
<dbReference type="SMART" id="SM00415">
    <property type="entry name" value="HSF"/>
    <property type="match status" value="1"/>
</dbReference>
<evidence type="ECO:0000256" key="1">
    <source>
        <dbReference type="ARBA" id="ARBA00004123"/>
    </source>
</evidence>
<evidence type="ECO:0000256" key="2">
    <source>
        <dbReference type="ARBA" id="ARBA00022553"/>
    </source>
</evidence>
<protein>
    <recommendedName>
        <fullName evidence="10">HSF-type DNA-binding domain-containing protein</fullName>
    </recommendedName>
</protein>
<dbReference type="SUPFAM" id="SSF46785">
    <property type="entry name" value="Winged helix' DNA-binding domain"/>
    <property type="match status" value="1"/>
</dbReference>
<dbReference type="Gramene" id="GBG85961">
    <property type="protein sequence ID" value="GBG85961"/>
    <property type="gene ID" value="CBR_g40773"/>
</dbReference>
<keyword evidence="6" id="KW-0804">Transcription</keyword>
<dbReference type="PANTHER" id="PTHR10015">
    <property type="entry name" value="HEAT SHOCK TRANSCRIPTION FACTOR"/>
    <property type="match status" value="1"/>
</dbReference>
<evidence type="ECO:0000313" key="12">
    <source>
        <dbReference type="Proteomes" id="UP000265515"/>
    </source>
</evidence>
<feature type="domain" description="HSF-type DNA-binding" evidence="10">
    <location>
        <begin position="133"/>
        <end position="157"/>
    </location>
</feature>
<feature type="region of interest" description="Disordered" evidence="9">
    <location>
        <begin position="1"/>
        <end position="91"/>
    </location>
</feature>
<dbReference type="Pfam" id="PF00447">
    <property type="entry name" value="HSF_DNA-bind"/>
    <property type="match status" value="1"/>
</dbReference>
<feature type="compositionally biased region" description="Polar residues" evidence="9">
    <location>
        <begin position="337"/>
        <end position="347"/>
    </location>
</feature>
<keyword evidence="3" id="KW-0805">Transcription regulation</keyword>
<dbReference type="STRING" id="69332.A0A388LUN0"/>
<comment type="subcellular location">
    <subcellularLocation>
        <location evidence="1">Nucleus</location>
    </subcellularLocation>
</comment>
<keyword evidence="12" id="KW-1185">Reference proteome</keyword>
<keyword evidence="5" id="KW-0238">DNA-binding</keyword>
<dbReference type="EMBL" id="BFEA01000542">
    <property type="protein sequence ID" value="GBG85961.1"/>
    <property type="molecule type" value="Genomic_DNA"/>
</dbReference>
<dbReference type="GO" id="GO:0000978">
    <property type="term" value="F:RNA polymerase II cis-regulatory region sequence-specific DNA binding"/>
    <property type="evidence" value="ECO:0007669"/>
    <property type="project" value="TreeGrafter"/>
</dbReference>
<evidence type="ECO:0000256" key="7">
    <source>
        <dbReference type="ARBA" id="ARBA00023242"/>
    </source>
</evidence>
<dbReference type="FunFam" id="1.10.10.10:FF:000057">
    <property type="entry name" value="Heat shock transcription factor 1"/>
    <property type="match status" value="1"/>
</dbReference>
<dbReference type="InterPro" id="IPR000232">
    <property type="entry name" value="HSF_DNA-bd"/>
</dbReference>
<dbReference type="GO" id="GO:0006357">
    <property type="term" value="P:regulation of transcription by RNA polymerase II"/>
    <property type="evidence" value="ECO:0007669"/>
    <property type="project" value="TreeGrafter"/>
</dbReference>
<evidence type="ECO:0000313" key="11">
    <source>
        <dbReference type="EMBL" id="GBG85961.1"/>
    </source>
</evidence>
<proteinExistence type="inferred from homology"/>
<dbReference type="OrthoDB" id="60033at2759"/>